<accession>A0A150J2W0</accession>
<reference evidence="1 2" key="1">
    <citation type="journal article" date="2016" name="ISME J.">
        <title>Chasing the elusive Euryarchaeota class WSA2: genomes reveal a uniquely fastidious methyl-reducing methanogen.</title>
        <authorList>
            <person name="Nobu M.K."/>
            <person name="Narihiro T."/>
            <person name="Kuroda K."/>
            <person name="Mei R."/>
            <person name="Liu W.T."/>
        </authorList>
    </citation>
    <scope>NUCLEOTIDE SEQUENCE [LARGE SCALE GENOMIC DNA]</scope>
    <source>
        <strain evidence="1">U1lsi0528_Bin055</strain>
    </source>
</reference>
<evidence type="ECO:0000313" key="1">
    <source>
        <dbReference type="EMBL" id="KYC51577.1"/>
    </source>
</evidence>
<protein>
    <submittedName>
        <fullName evidence="1">Uncharacterized protein</fullName>
    </submittedName>
</protein>
<evidence type="ECO:0000313" key="2">
    <source>
        <dbReference type="Proteomes" id="UP000075398"/>
    </source>
</evidence>
<comment type="caution">
    <text evidence="1">The sequence shown here is derived from an EMBL/GenBank/DDBJ whole genome shotgun (WGS) entry which is preliminary data.</text>
</comment>
<proteinExistence type="predicted"/>
<sequence length="133" mass="15224">MSFPNLIEVKDVKKIFPDLESNLNTPIKNYIPTATWDTYQDAEVKEVPTDEAKLNNLKMACSYKVLMWLEGSGKIESSSNEITSMKDAGFSVTFKQAVSSKKQPKSYSEWYAYYLNRLKSRPPVGGKSRRGWR</sequence>
<gene>
    <name evidence="1" type="ORF">AMQ22_01268</name>
</gene>
<dbReference type="Proteomes" id="UP000075398">
    <property type="component" value="Unassembled WGS sequence"/>
</dbReference>
<dbReference type="AlphaFoldDB" id="A0A150J2W0"/>
<organism evidence="1 2">
    <name type="scientific">Candidatus Methanofastidiosum methylothiophilum</name>
    <dbReference type="NCBI Taxonomy" id="1705564"/>
    <lineage>
        <taxon>Archaea</taxon>
        <taxon>Methanobacteriati</taxon>
        <taxon>Methanobacteriota</taxon>
        <taxon>Stenosarchaea group</taxon>
        <taxon>Candidatus Methanofastidiosia</taxon>
        <taxon>Candidatus Methanofastidiosales</taxon>
        <taxon>Candidatus Methanofastidiosaceae</taxon>
        <taxon>Candidatus Methanofastidiosum</taxon>
    </lineage>
</organism>
<dbReference type="EMBL" id="LNGC01000055">
    <property type="protein sequence ID" value="KYC51577.1"/>
    <property type="molecule type" value="Genomic_DNA"/>
</dbReference>
<name>A0A150J2W0_9EURY</name>